<accession>A0A9J6G919</accession>
<keyword evidence="3" id="KW-1185">Reference proteome</keyword>
<comment type="caution">
    <text evidence="2">The sequence shown here is derived from an EMBL/GenBank/DDBJ whole genome shotgun (WGS) entry which is preliminary data.</text>
</comment>
<gene>
    <name evidence="2" type="ORF">HPB48_011604</name>
</gene>
<dbReference type="Proteomes" id="UP000821853">
    <property type="component" value="Chromosome 3"/>
</dbReference>
<dbReference type="Pfam" id="PF21599">
    <property type="entry name" value="ZSWIM3_N"/>
    <property type="match status" value="1"/>
</dbReference>
<dbReference type="AlphaFoldDB" id="A0A9J6G919"/>
<feature type="domain" description="ZSWIM3 N-terminal" evidence="1">
    <location>
        <begin position="4"/>
        <end position="115"/>
    </location>
</feature>
<evidence type="ECO:0000259" key="1">
    <source>
        <dbReference type="Pfam" id="PF21599"/>
    </source>
</evidence>
<dbReference type="VEuPathDB" id="VectorBase:HLOH_055494"/>
<dbReference type="PANTHER" id="PTHR31569">
    <property type="entry name" value="SWIM-TYPE DOMAIN-CONTAINING PROTEIN"/>
    <property type="match status" value="1"/>
</dbReference>
<organism evidence="2 3">
    <name type="scientific">Haemaphysalis longicornis</name>
    <name type="common">Bush tick</name>
    <dbReference type="NCBI Taxonomy" id="44386"/>
    <lineage>
        <taxon>Eukaryota</taxon>
        <taxon>Metazoa</taxon>
        <taxon>Ecdysozoa</taxon>
        <taxon>Arthropoda</taxon>
        <taxon>Chelicerata</taxon>
        <taxon>Arachnida</taxon>
        <taxon>Acari</taxon>
        <taxon>Parasitiformes</taxon>
        <taxon>Ixodida</taxon>
        <taxon>Ixodoidea</taxon>
        <taxon>Ixodidae</taxon>
        <taxon>Haemaphysalinae</taxon>
        <taxon>Haemaphysalis</taxon>
    </lineage>
</organism>
<evidence type="ECO:0000313" key="2">
    <source>
        <dbReference type="EMBL" id="KAH9371367.1"/>
    </source>
</evidence>
<protein>
    <recommendedName>
        <fullName evidence="1">ZSWIM3 N-terminal domain-containing protein</fullName>
    </recommendedName>
</protein>
<proteinExistence type="predicted"/>
<reference evidence="2 3" key="1">
    <citation type="journal article" date="2020" name="Cell">
        <title>Large-Scale Comparative Analyses of Tick Genomes Elucidate Their Genetic Diversity and Vector Capacities.</title>
        <authorList>
            <consortium name="Tick Genome and Microbiome Consortium (TIGMIC)"/>
            <person name="Jia N."/>
            <person name="Wang J."/>
            <person name="Shi W."/>
            <person name="Du L."/>
            <person name="Sun Y."/>
            <person name="Zhan W."/>
            <person name="Jiang J.F."/>
            <person name="Wang Q."/>
            <person name="Zhang B."/>
            <person name="Ji P."/>
            <person name="Bell-Sakyi L."/>
            <person name="Cui X.M."/>
            <person name="Yuan T.T."/>
            <person name="Jiang B.G."/>
            <person name="Yang W.F."/>
            <person name="Lam T.T."/>
            <person name="Chang Q.C."/>
            <person name="Ding S.J."/>
            <person name="Wang X.J."/>
            <person name="Zhu J.G."/>
            <person name="Ruan X.D."/>
            <person name="Zhao L."/>
            <person name="Wei J.T."/>
            <person name="Ye R.Z."/>
            <person name="Que T.C."/>
            <person name="Du C.H."/>
            <person name="Zhou Y.H."/>
            <person name="Cheng J.X."/>
            <person name="Dai P.F."/>
            <person name="Guo W.B."/>
            <person name="Han X.H."/>
            <person name="Huang E.J."/>
            <person name="Li L.F."/>
            <person name="Wei W."/>
            <person name="Gao Y.C."/>
            <person name="Liu J.Z."/>
            <person name="Shao H.Z."/>
            <person name="Wang X."/>
            <person name="Wang C.C."/>
            <person name="Yang T.C."/>
            <person name="Huo Q.B."/>
            <person name="Li W."/>
            <person name="Chen H.Y."/>
            <person name="Chen S.E."/>
            <person name="Zhou L.G."/>
            <person name="Ni X.B."/>
            <person name="Tian J.H."/>
            <person name="Sheng Y."/>
            <person name="Liu T."/>
            <person name="Pan Y.S."/>
            <person name="Xia L.Y."/>
            <person name="Li J."/>
            <person name="Zhao F."/>
            <person name="Cao W.C."/>
        </authorList>
    </citation>
    <scope>NUCLEOTIDE SEQUENCE [LARGE SCALE GENOMIC DNA]</scope>
    <source>
        <strain evidence="2">HaeL-2018</strain>
    </source>
</reference>
<dbReference type="EMBL" id="JABSTR010000005">
    <property type="protein sequence ID" value="KAH9371367.1"/>
    <property type="molecule type" value="Genomic_DNA"/>
</dbReference>
<evidence type="ECO:0000313" key="3">
    <source>
        <dbReference type="Proteomes" id="UP000821853"/>
    </source>
</evidence>
<sequence>MDIKPGARFASYKDFESALHKLQLETNAVYVKKTTKSVDVVNAHLTSGAVKLDEKSKFANATFTCKHGGNFRTRGTGVRPNQRTIKNDCPAKIVFAARPGSQELEITCTILDHNHETTDDMFPSYPECRRLNDDEAKFVQPLIEMKVPPTRIIQKLKEETCKIVLASWL</sequence>
<dbReference type="PANTHER" id="PTHR31569:SF4">
    <property type="entry name" value="SWIM-TYPE DOMAIN-CONTAINING PROTEIN"/>
    <property type="match status" value="1"/>
</dbReference>
<dbReference type="OrthoDB" id="6753667at2759"/>
<dbReference type="OMA" id="INEHNHA"/>
<name>A0A9J6G919_HAELO</name>
<dbReference type="InterPro" id="IPR048325">
    <property type="entry name" value="ZSWIM3_N"/>
</dbReference>
<dbReference type="InterPro" id="IPR052579">
    <property type="entry name" value="Zinc_finger_SWIM"/>
</dbReference>